<keyword evidence="2" id="KW-1185">Reference proteome</keyword>
<sequence length="146" mass="16957">MEGYYINYSDSVTGELTTIKYCILSAVDLALIEKDEISSFELFNASILSQIDNNTAENILSYHSPPVLFIEVWNFKNGMMKSLIFDNFVVKLGVIDIEYYCVGSLIHVHDHYKTIFIKIKQEVKLYKNNRTLFIFLSFEIFSQDII</sequence>
<accession>A0ABR2JSE1</accession>
<reference evidence="1 2" key="1">
    <citation type="submission" date="2024-04" db="EMBL/GenBank/DDBJ databases">
        <title>Tritrichomonas musculus Genome.</title>
        <authorList>
            <person name="Alves-Ferreira E."/>
            <person name="Grigg M."/>
            <person name="Lorenzi H."/>
            <person name="Galac M."/>
        </authorList>
    </citation>
    <scope>NUCLEOTIDE SEQUENCE [LARGE SCALE GENOMIC DNA]</scope>
    <source>
        <strain evidence="1 2">EAF2021</strain>
    </source>
</reference>
<evidence type="ECO:0000313" key="2">
    <source>
        <dbReference type="Proteomes" id="UP001470230"/>
    </source>
</evidence>
<gene>
    <name evidence="1" type="ORF">M9Y10_044433</name>
</gene>
<dbReference type="EMBL" id="JAPFFF010000009">
    <property type="protein sequence ID" value="KAK8881797.1"/>
    <property type="molecule type" value="Genomic_DNA"/>
</dbReference>
<dbReference type="Proteomes" id="UP001470230">
    <property type="component" value="Unassembled WGS sequence"/>
</dbReference>
<proteinExistence type="predicted"/>
<protein>
    <submittedName>
        <fullName evidence="1">Uncharacterized protein</fullName>
    </submittedName>
</protein>
<comment type="caution">
    <text evidence="1">The sequence shown here is derived from an EMBL/GenBank/DDBJ whole genome shotgun (WGS) entry which is preliminary data.</text>
</comment>
<organism evidence="1 2">
    <name type="scientific">Tritrichomonas musculus</name>
    <dbReference type="NCBI Taxonomy" id="1915356"/>
    <lineage>
        <taxon>Eukaryota</taxon>
        <taxon>Metamonada</taxon>
        <taxon>Parabasalia</taxon>
        <taxon>Tritrichomonadida</taxon>
        <taxon>Tritrichomonadidae</taxon>
        <taxon>Tritrichomonas</taxon>
    </lineage>
</organism>
<name>A0ABR2JSE1_9EUKA</name>
<evidence type="ECO:0000313" key="1">
    <source>
        <dbReference type="EMBL" id="KAK8881797.1"/>
    </source>
</evidence>